<accession>A0A6A4LEV0</accession>
<organism evidence="2 3">
    <name type="scientific">Rhododendron williamsianum</name>
    <dbReference type="NCBI Taxonomy" id="262921"/>
    <lineage>
        <taxon>Eukaryota</taxon>
        <taxon>Viridiplantae</taxon>
        <taxon>Streptophyta</taxon>
        <taxon>Embryophyta</taxon>
        <taxon>Tracheophyta</taxon>
        <taxon>Spermatophyta</taxon>
        <taxon>Magnoliopsida</taxon>
        <taxon>eudicotyledons</taxon>
        <taxon>Gunneridae</taxon>
        <taxon>Pentapetalae</taxon>
        <taxon>asterids</taxon>
        <taxon>Ericales</taxon>
        <taxon>Ericaceae</taxon>
        <taxon>Ericoideae</taxon>
        <taxon>Rhodoreae</taxon>
        <taxon>Rhododendron</taxon>
    </lineage>
</organism>
<evidence type="ECO:0000256" key="1">
    <source>
        <dbReference type="SAM" id="MobiDB-lite"/>
    </source>
</evidence>
<keyword evidence="3" id="KW-1185">Reference proteome</keyword>
<evidence type="ECO:0000313" key="3">
    <source>
        <dbReference type="Proteomes" id="UP000428333"/>
    </source>
</evidence>
<feature type="region of interest" description="Disordered" evidence="1">
    <location>
        <begin position="60"/>
        <end position="81"/>
    </location>
</feature>
<evidence type="ECO:0008006" key="4">
    <source>
        <dbReference type="Google" id="ProtNLM"/>
    </source>
</evidence>
<dbReference type="AlphaFoldDB" id="A0A6A4LEV0"/>
<dbReference type="OrthoDB" id="1148980at2759"/>
<dbReference type="SUPFAM" id="SSF57889">
    <property type="entry name" value="Cysteine-rich domain"/>
    <property type="match status" value="1"/>
</dbReference>
<name>A0A6A4LEV0_9ERIC</name>
<feature type="region of interest" description="Disordered" evidence="1">
    <location>
        <begin position="1"/>
        <end position="25"/>
    </location>
</feature>
<protein>
    <recommendedName>
        <fullName evidence="4">DC1 domain-containing protein</fullName>
    </recommendedName>
</protein>
<evidence type="ECO:0000313" key="2">
    <source>
        <dbReference type="EMBL" id="KAE9456890.1"/>
    </source>
</evidence>
<sequence length="281" mass="30563">MMELSPSPSPSRKRAKTEEESKQEFPAAAGAKSVYLFACHLYGPNAHVLYVIDTSPLPDPSALPADDSPMEITPPEPVEQPLDPLVEFPRAEYPMEMCAVEFDSKLYILGGEFDGPSLGGPPRLSSSLCVVLNLVGAVVVVAGGTGDSRRPLFFFFFLTWLKGGSPGADMTCHICKHVVTQCCHCSIIVNLYQENAYPFIEARVELLEKADEEAKNLPPMERHAGHRHDLTLVLEGSGGGPFICCDCDEQGSGWAYQYIECGYEVHPKCVRAVESGPIADA</sequence>
<dbReference type="EMBL" id="QEFC01001555">
    <property type="protein sequence ID" value="KAE9456890.1"/>
    <property type="molecule type" value="Genomic_DNA"/>
</dbReference>
<gene>
    <name evidence="2" type="ORF">C3L33_11196</name>
</gene>
<proteinExistence type="predicted"/>
<dbReference type="Proteomes" id="UP000428333">
    <property type="component" value="Linkage Group LG06"/>
</dbReference>
<comment type="caution">
    <text evidence="2">The sequence shown here is derived from an EMBL/GenBank/DDBJ whole genome shotgun (WGS) entry which is preliminary data.</text>
</comment>
<feature type="non-terminal residue" evidence="2">
    <location>
        <position position="1"/>
    </location>
</feature>
<dbReference type="InterPro" id="IPR046349">
    <property type="entry name" value="C1-like_sf"/>
</dbReference>
<reference evidence="2 3" key="1">
    <citation type="journal article" date="2019" name="Genome Biol. Evol.">
        <title>The Rhododendron genome and chromosomal organization provide insight into shared whole-genome duplications across the heath family (Ericaceae).</title>
        <authorList>
            <person name="Soza V.L."/>
            <person name="Lindsley D."/>
            <person name="Waalkes A."/>
            <person name="Ramage E."/>
            <person name="Patwardhan R.P."/>
            <person name="Burton J.N."/>
            <person name="Adey A."/>
            <person name="Kumar A."/>
            <person name="Qiu R."/>
            <person name="Shendure J."/>
            <person name="Hall B."/>
        </authorList>
    </citation>
    <scope>NUCLEOTIDE SEQUENCE [LARGE SCALE GENOMIC DNA]</scope>
    <source>
        <strain evidence="2">RSF 1966-606</strain>
    </source>
</reference>